<name>A0A6V8L629_9ACTN</name>
<feature type="compositionally biased region" description="Basic and acidic residues" evidence="1">
    <location>
        <begin position="54"/>
        <end position="63"/>
    </location>
</feature>
<keyword evidence="3" id="KW-1185">Reference proteome</keyword>
<evidence type="ECO:0000313" key="3">
    <source>
        <dbReference type="Proteomes" id="UP000482960"/>
    </source>
</evidence>
<dbReference type="EMBL" id="BLPG01000001">
    <property type="protein sequence ID" value="GFJ90079.1"/>
    <property type="molecule type" value="Genomic_DNA"/>
</dbReference>
<feature type="compositionally biased region" description="Polar residues" evidence="1">
    <location>
        <begin position="1"/>
        <end position="18"/>
    </location>
</feature>
<protein>
    <submittedName>
        <fullName evidence="2">Uncharacterized protein</fullName>
    </submittedName>
</protein>
<dbReference type="AlphaFoldDB" id="A0A6V8L629"/>
<feature type="compositionally biased region" description="Low complexity" evidence="1">
    <location>
        <begin position="82"/>
        <end position="100"/>
    </location>
</feature>
<feature type="region of interest" description="Disordered" evidence="1">
    <location>
        <begin position="1"/>
        <end position="168"/>
    </location>
</feature>
<organism evidence="2 3">
    <name type="scientific">Phytohabitans rumicis</name>
    <dbReference type="NCBI Taxonomy" id="1076125"/>
    <lineage>
        <taxon>Bacteria</taxon>
        <taxon>Bacillati</taxon>
        <taxon>Actinomycetota</taxon>
        <taxon>Actinomycetes</taxon>
        <taxon>Micromonosporales</taxon>
        <taxon>Micromonosporaceae</taxon>
    </lineage>
</organism>
<reference evidence="2 3" key="2">
    <citation type="submission" date="2020-03" db="EMBL/GenBank/DDBJ databases">
        <authorList>
            <person name="Ichikawa N."/>
            <person name="Kimura A."/>
            <person name="Kitahashi Y."/>
            <person name="Uohara A."/>
        </authorList>
    </citation>
    <scope>NUCLEOTIDE SEQUENCE [LARGE SCALE GENOMIC DNA]</scope>
    <source>
        <strain evidence="2 3">NBRC 108638</strain>
    </source>
</reference>
<gene>
    <name evidence="2" type="ORF">Prum_037210</name>
</gene>
<feature type="compositionally biased region" description="Polar residues" evidence="1">
    <location>
        <begin position="67"/>
        <end position="81"/>
    </location>
</feature>
<dbReference type="Proteomes" id="UP000482960">
    <property type="component" value="Unassembled WGS sequence"/>
</dbReference>
<reference evidence="2 3" key="1">
    <citation type="submission" date="2020-03" db="EMBL/GenBank/DDBJ databases">
        <title>Whole genome shotgun sequence of Phytohabitans rumicis NBRC 108638.</title>
        <authorList>
            <person name="Komaki H."/>
            <person name="Tamura T."/>
        </authorList>
    </citation>
    <scope>NUCLEOTIDE SEQUENCE [LARGE SCALE GENOMIC DNA]</scope>
    <source>
        <strain evidence="2 3">NBRC 108638</strain>
    </source>
</reference>
<comment type="caution">
    <text evidence="2">The sequence shown here is derived from an EMBL/GenBank/DDBJ whole genome shotgun (WGS) entry which is preliminary data.</text>
</comment>
<accession>A0A6V8L629</accession>
<proteinExistence type="predicted"/>
<evidence type="ECO:0000256" key="1">
    <source>
        <dbReference type="SAM" id="MobiDB-lite"/>
    </source>
</evidence>
<evidence type="ECO:0000313" key="2">
    <source>
        <dbReference type="EMBL" id="GFJ90079.1"/>
    </source>
</evidence>
<sequence>MDPHRSGSTGTPGLSSICRNALIPVKMPNRPAASSSSRVEEMEMPRSAMLSSREPPRPTRLDESAMASISTTRTAVCTNANTRPRTSSPTSPPSRVTPDRNAIPAPAPTSSAPRTAMVRWIEAARTSTEEPASTMLMPNQRRRDRSRTTVGPSPIPTPNPTKSVPKSR</sequence>